<keyword evidence="2" id="KW-1185">Reference proteome</keyword>
<evidence type="ECO:0000313" key="1">
    <source>
        <dbReference type="EMBL" id="ONI43868.1"/>
    </source>
</evidence>
<accession>A0ACC8XHX0</accession>
<name>A0ACC8XHX0_9FIRM</name>
<protein>
    <submittedName>
        <fullName evidence="1">Uncharacterized protein</fullName>
    </submittedName>
</protein>
<comment type="caution">
    <text evidence="1">The sequence shown here is derived from an EMBL/GenBank/DDBJ whole genome shotgun (WGS) entry which is preliminary data.</text>
</comment>
<organism evidence="1 2">
    <name type="scientific">Candidatus Epulonipiscium fishelsonii</name>
    <dbReference type="NCBI Taxonomy" id="77094"/>
    <lineage>
        <taxon>Bacteria</taxon>
        <taxon>Bacillati</taxon>
        <taxon>Bacillota</taxon>
        <taxon>Clostridia</taxon>
        <taxon>Lachnospirales</taxon>
        <taxon>Lachnospiraceae</taxon>
        <taxon>Candidatus Epulonipiscium</taxon>
    </lineage>
</organism>
<dbReference type="Proteomes" id="UP000188637">
    <property type="component" value="Unassembled WGS sequence"/>
</dbReference>
<evidence type="ECO:0000313" key="2">
    <source>
        <dbReference type="Proteomes" id="UP000188637"/>
    </source>
</evidence>
<reference evidence="1" key="1">
    <citation type="submission" date="2016-08" db="EMBL/GenBank/DDBJ databases">
        <authorList>
            <person name="Ngugi D.K."/>
            <person name="Miyake S."/>
            <person name="Stingl U."/>
        </authorList>
    </citation>
    <scope>NUCLEOTIDE SEQUENCE</scope>
    <source>
        <strain evidence="1">SCG-D08WGA-EpuloA1</strain>
    </source>
</reference>
<dbReference type="EMBL" id="LJHD01000132">
    <property type="protein sequence ID" value="ONI43868.1"/>
    <property type="molecule type" value="Genomic_DNA"/>
</dbReference>
<sequence>MSEAIAYVDGSFNKVTKEFSYGAVIFWQDTEYKFGEKFNDAELAQMHNVSGEIAGSCKAMQFALENNISKLIIYHDYEGIAKWATGAWRTNKNGTKAYKKFCEEVEKKVSIEFVKVKGHSGDKYNDLADRLAAQAMTSKQISKVDFFNIK</sequence>
<gene>
    <name evidence="1" type="ORF">AN640_06080</name>
</gene>
<proteinExistence type="predicted"/>